<dbReference type="PANTHER" id="PTHR47804">
    <property type="entry name" value="60S RIBOSOMAL PROTEIN L19"/>
    <property type="match status" value="1"/>
</dbReference>
<dbReference type="RefSeq" id="XP_025360151.1">
    <property type="nucleotide sequence ID" value="XM_025506849.1"/>
</dbReference>
<feature type="transmembrane region" description="Helical" evidence="6">
    <location>
        <begin position="840"/>
        <end position="859"/>
    </location>
</feature>
<evidence type="ECO:0000256" key="1">
    <source>
        <dbReference type="ARBA" id="ARBA00004141"/>
    </source>
</evidence>
<dbReference type="AlphaFoldDB" id="A0A316UJY8"/>
<keyword evidence="4 6" id="KW-0472">Membrane</keyword>
<evidence type="ECO:0000313" key="10">
    <source>
        <dbReference type="Proteomes" id="UP000245884"/>
    </source>
</evidence>
<feature type="non-terminal residue" evidence="9">
    <location>
        <position position="1101"/>
    </location>
</feature>
<feature type="compositionally biased region" description="Basic and acidic residues" evidence="5">
    <location>
        <begin position="115"/>
        <end position="144"/>
    </location>
</feature>
<feature type="transmembrane region" description="Helical" evidence="6">
    <location>
        <begin position="363"/>
        <end position="383"/>
    </location>
</feature>
<keyword evidence="10" id="KW-1185">Reference proteome</keyword>
<feature type="transmembrane region" description="Helical" evidence="6">
    <location>
        <begin position="423"/>
        <end position="445"/>
    </location>
</feature>
<proteinExistence type="predicted"/>
<evidence type="ECO:0000256" key="6">
    <source>
        <dbReference type="SAM" id="Phobius"/>
    </source>
</evidence>
<dbReference type="PANTHER" id="PTHR47804:SF1">
    <property type="entry name" value="DUF2421 DOMAIN-CONTAINING PROTEIN"/>
    <property type="match status" value="1"/>
</dbReference>
<dbReference type="GeneID" id="37028672"/>
<feature type="domain" description="DUF2421" evidence="7">
    <location>
        <begin position="943"/>
        <end position="1073"/>
    </location>
</feature>
<evidence type="ECO:0000256" key="4">
    <source>
        <dbReference type="ARBA" id="ARBA00023136"/>
    </source>
</evidence>
<dbReference type="GO" id="GO:0016020">
    <property type="term" value="C:membrane"/>
    <property type="evidence" value="ECO:0007669"/>
    <property type="project" value="UniProtKB-SubCell"/>
</dbReference>
<dbReference type="InterPro" id="IPR018820">
    <property type="entry name" value="BRE4-related_DUF2421"/>
</dbReference>
<dbReference type="Pfam" id="PF10334">
    <property type="entry name" value="BRE4"/>
    <property type="match status" value="1"/>
</dbReference>
<feature type="transmembrane region" description="Helical" evidence="6">
    <location>
        <begin position="865"/>
        <end position="883"/>
    </location>
</feature>
<gene>
    <name evidence="9" type="ORF">BDZ90DRAFT_233984</name>
</gene>
<evidence type="ECO:0000313" key="9">
    <source>
        <dbReference type="EMBL" id="PWN25539.1"/>
    </source>
</evidence>
<feature type="compositionally biased region" description="Polar residues" evidence="5">
    <location>
        <begin position="1"/>
        <end position="15"/>
    </location>
</feature>
<feature type="compositionally biased region" description="Acidic residues" evidence="5">
    <location>
        <begin position="220"/>
        <end position="232"/>
    </location>
</feature>
<dbReference type="Proteomes" id="UP000245884">
    <property type="component" value="Unassembled WGS sequence"/>
</dbReference>
<dbReference type="OrthoDB" id="68611at2759"/>
<feature type="compositionally biased region" description="Polar residues" evidence="5">
    <location>
        <begin position="41"/>
        <end position="54"/>
    </location>
</feature>
<evidence type="ECO:0000256" key="2">
    <source>
        <dbReference type="ARBA" id="ARBA00022692"/>
    </source>
</evidence>
<feature type="compositionally biased region" description="Low complexity" evidence="5">
    <location>
        <begin position="24"/>
        <end position="34"/>
    </location>
</feature>
<feature type="compositionally biased region" description="Basic and acidic residues" evidence="5">
    <location>
        <begin position="207"/>
        <end position="219"/>
    </location>
</feature>
<keyword evidence="3 6" id="KW-1133">Transmembrane helix</keyword>
<feature type="region of interest" description="Disordered" evidence="5">
    <location>
        <begin position="1"/>
        <end position="252"/>
    </location>
</feature>
<dbReference type="PRINTS" id="PR02047">
    <property type="entry name" value="BREFELDNASP4"/>
</dbReference>
<evidence type="ECO:0000259" key="8">
    <source>
        <dbReference type="Pfam" id="PF13515"/>
    </source>
</evidence>
<dbReference type="STRING" id="1569628.A0A316UJY8"/>
<dbReference type="InterPro" id="IPR023244">
    <property type="entry name" value="Brefeldin_A-sensitivity_4"/>
</dbReference>
<feature type="transmembrane region" description="Helical" evidence="6">
    <location>
        <begin position="271"/>
        <end position="291"/>
    </location>
</feature>
<evidence type="ECO:0000256" key="3">
    <source>
        <dbReference type="ARBA" id="ARBA00022989"/>
    </source>
</evidence>
<dbReference type="InterPro" id="IPR052430">
    <property type="entry name" value="IVT-Associated"/>
</dbReference>
<evidence type="ECO:0000256" key="5">
    <source>
        <dbReference type="SAM" id="MobiDB-lite"/>
    </source>
</evidence>
<feature type="transmembrane region" description="Helical" evidence="6">
    <location>
        <begin position="332"/>
        <end position="351"/>
    </location>
</feature>
<feature type="transmembrane region" description="Helical" evidence="6">
    <location>
        <begin position="919"/>
        <end position="941"/>
    </location>
</feature>
<keyword evidence="2 6" id="KW-0812">Transmembrane</keyword>
<protein>
    <submittedName>
        <fullName evidence="9">Uncharacterized protein</fullName>
    </submittedName>
</protein>
<reference evidence="9 10" key="1">
    <citation type="journal article" date="2018" name="Mol. Biol. Evol.">
        <title>Broad Genomic Sampling Reveals a Smut Pathogenic Ancestry of the Fungal Clade Ustilaginomycotina.</title>
        <authorList>
            <person name="Kijpornyongpan T."/>
            <person name="Mondo S.J."/>
            <person name="Barry K."/>
            <person name="Sandor L."/>
            <person name="Lee J."/>
            <person name="Lipzen A."/>
            <person name="Pangilinan J."/>
            <person name="LaButti K."/>
            <person name="Hainaut M."/>
            <person name="Henrissat B."/>
            <person name="Grigoriev I.V."/>
            <person name="Spatafora J.W."/>
            <person name="Aime M.C."/>
        </authorList>
    </citation>
    <scope>NUCLEOTIDE SEQUENCE [LARGE SCALE GENOMIC DNA]</scope>
    <source>
        <strain evidence="9 10">MCA 5214</strain>
    </source>
</reference>
<name>A0A316UJY8_9BASI</name>
<evidence type="ECO:0000259" key="7">
    <source>
        <dbReference type="Pfam" id="PF10334"/>
    </source>
</evidence>
<sequence length="1101" mass="122462">MEPIANPSNPNTSHLSALGMAEPSSIPTSSSAGSQWARLRSTINTSAALRANTTLDKETRKRNRKELQRHARASDDQSLSGGRVDDEGMNDQPLLGSAKRKASSSQQRQQQQGRPGDRRPLSGVERWEPLAHLLGDDQREAQRERRARRRQRDGAAGDEGAGQSTLSESRLRSPSPAPDRAMGSTIVVDEPQSTLNDDLDAIPYGKDPLEYADDKHLLDSDSDSDSDDDDEDERKGAPINNSQEPKSTQVQPWLSSWRTPSPLFKGVTKCVVAYFLSSLFTYSSFLSITMAHLLPNHDPANPVPFSNLHMIATVSVYFMPARSFGSMLEADIFAAIALTYSIALSLSSMLVAEWLHDLGHPNFSNVLSVVLFLGGGMALVGWAKVKVGKPTFNTACSLVFVSTFTVMVKEGSTHLGRFETDKVWQVALVVLAGTLVSNLVCFLIWPRSATTSLLNDTSRVLDAYATLLKTLTRTFLLDDVTEIHVGSQRLNAAIHAHHTAFTSLQRNLSEAKYEQAFDRRIRDRTEVLVEIVGCLQRLGQHFGGLRSSCGLQHDILAKRKDSASSEGQASNTTFTRFLDAIGPHMRSLVFSCARTLHVLETSVQSNTKGLMPSSSLFDDLEQDLNTALRRFQHEQTVAMKRVNTIEPEEGSTPQNGDSAGVERAATTQDEAVLVVFFFLFSLEELTQELQTLVKAMRQFKEEDGAGTYSWLLWPLCGRRRRRQTRARSLRQKILSLFSLDLPTSTGFPIHSRHTEDTAQTPRAITYSQRSSRWLWSIGQFLRQRDVKYAIKAGAGAALLACPAFIHSTRPTFKEYQGQWALVSFMVVLSPTVGQSNQMSLHRLVGTVFGALVAIGVYALFRDDPLILPILGAIFSIPCFRYIVGKPHLASSGRFVLLTFNLTCLYAFNLRKTDVEAEHIGFQRTVAVAVGVVWATTLNHLLWPNEARRELAVGLSDALFKMAWLYQRIVTTISEGQQTTREPRDGTIAALESQPLLPSSTAAQDPLQQMDLFLRFRLLTLESLLAQTKHEPRLKGPFPVQSYKEYLACCTKILDKLHAMRCVTRRSEWATSVTKDWLLPVNPWRREMVGNVLVSDRDTAVM</sequence>
<feature type="domain" description="Integral membrane bound transporter" evidence="8">
    <location>
        <begin position="812"/>
        <end position="934"/>
    </location>
</feature>
<feature type="compositionally biased region" description="Basic and acidic residues" evidence="5">
    <location>
        <begin position="55"/>
        <end position="75"/>
    </location>
</feature>
<feature type="transmembrane region" description="Helical" evidence="6">
    <location>
        <begin position="390"/>
        <end position="408"/>
    </location>
</feature>
<dbReference type="EMBL" id="KZ819675">
    <property type="protein sequence ID" value="PWN25539.1"/>
    <property type="molecule type" value="Genomic_DNA"/>
</dbReference>
<dbReference type="Pfam" id="PF13515">
    <property type="entry name" value="FUSC_2"/>
    <property type="match status" value="1"/>
</dbReference>
<dbReference type="InterPro" id="IPR049453">
    <property type="entry name" value="Memb_transporter_dom"/>
</dbReference>
<accession>A0A316UJY8</accession>
<feature type="compositionally biased region" description="Low complexity" evidence="5">
    <location>
        <begin position="103"/>
        <end position="112"/>
    </location>
</feature>
<comment type="subcellular location">
    <subcellularLocation>
        <location evidence="1">Membrane</location>
        <topology evidence="1">Multi-pass membrane protein</topology>
    </subcellularLocation>
</comment>
<feature type="transmembrane region" description="Helical" evidence="6">
    <location>
        <begin position="303"/>
        <end position="320"/>
    </location>
</feature>
<organism evidence="9 10">
    <name type="scientific">Jaminaea rosea</name>
    <dbReference type="NCBI Taxonomy" id="1569628"/>
    <lineage>
        <taxon>Eukaryota</taxon>
        <taxon>Fungi</taxon>
        <taxon>Dikarya</taxon>
        <taxon>Basidiomycota</taxon>
        <taxon>Ustilaginomycotina</taxon>
        <taxon>Exobasidiomycetes</taxon>
        <taxon>Microstromatales</taxon>
        <taxon>Microstromatales incertae sedis</taxon>
        <taxon>Jaminaea</taxon>
    </lineage>
</organism>
<feature type="transmembrane region" description="Helical" evidence="6">
    <location>
        <begin position="890"/>
        <end position="907"/>
    </location>
</feature>
<feature type="compositionally biased region" description="Polar residues" evidence="5">
    <location>
        <begin position="239"/>
        <end position="252"/>
    </location>
</feature>